<evidence type="ECO:0000313" key="2">
    <source>
        <dbReference type="WBParaSite" id="JU765_v2.g2884.t1"/>
    </source>
</evidence>
<reference evidence="2" key="1">
    <citation type="submission" date="2022-11" db="UniProtKB">
        <authorList>
            <consortium name="WormBaseParasite"/>
        </authorList>
    </citation>
    <scope>IDENTIFICATION</scope>
</reference>
<proteinExistence type="predicted"/>
<organism evidence="1 2">
    <name type="scientific">Panagrolaimus sp. JU765</name>
    <dbReference type="NCBI Taxonomy" id="591449"/>
    <lineage>
        <taxon>Eukaryota</taxon>
        <taxon>Metazoa</taxon>
        <taxon>Ecdysozoa</taxon>
        <taxon>Nematoda</taxon>
        <taxon>Chromadorea</taxon>
        <taxon>Rhabditida</taxon>
        <taxon>Tylenchina</taxon>
        <taxon>Panagrolaimomorpha</taxon>
        <taxon>Panagrolaimoidea</taxon>
        <taxon>Panagrolaimidae</taxon>
        <taxon>Panagrolaimus</taxon>
    </lineage>
</organism>
<protein>
    <submittedName>
        <fullName evidence="2">G-protein coupled receptors family 1 profile domain-containing protein</fullName>
    </submittedName>
</protein>
<sequence>MFREVFARIGPIVVLVVLNLDMIRSLRKLSARYSSRRSMRASRSRDQDRVRISVLLLITSATFVVCTLPASILSLFIDSTYTGIGLQIFRAFANCLQVSHYLPHLYLYMLCSTDTQLFSFKKRHKISGFQR</sequence>
<name>A0AC34R359_9BILA</name>
<dbReference type="Proteomes" id="UP000887576">
    <property type="component" value="Unplaced"/>
</dbReference>
<accession>A0AC34R359</accession>
<dbReference type="WBParaSite" id="JU765_v2.g2884.t1">
    <property type="protein sequence ID" value="JU765_v2.g2884.t1"/>
    <property type="gene ID" value="JU765_v2.g2884"/>
</dbReference>
<evidence type="ECO:0000313" key="1">
    <source>
        <dbReference type="Proteomes" id="UP000887576"/>
    </source>
</evidence>